<dbReference type="HOGENOM" id="CLU_144828_0_0_11"/>
<dbReference type="InParanoid" id="K0YUP9"/>
<dbReference type="OrthoDB" id="3177283at2"/>
<reference evidence="1 2" key="1">
    <citation type="submission" date="2012-08" db="EMBL/GenBank/DDBJ databases">
        <title>The Genome Sequence of Slackia piriformis YIT 12062.</title>
        <authorList>
            <consortium name="The Broad Institute Genome Sequencing Platform"/>
            <person name="Earl A."/>
            <person name="Ward D."/>
            <person name="Feldgarden M."/>
            <person name="Gevers D."/>
            <person name="Morotomi M."/>
            <person name="Walker B."/>
            <person name="Young S.K."/>
            <person name="Zeng Q."/>
            <person name="Gargeya S."/>
            <person name="Fitzgerald M."/>
            <person name="Haas B."/>
            <person name="Abouelleil A."/>
            <person name="Alvarado L."/>
            <person name="Arachchi H.M."/>
            <person name="Berlin A.M."/>
            <person name="Chapman S.B."/>
            <person name="Goldberg J."/>
            <person name="Griggs A."/>
            <person name="Gujja S."/>
            <person name="Hansen M."/>
            <person name="Howarth C."/>
            <person name="Imamovic A."/>
            <person name="Larimer J."/>
            <person name="McCowen C."/>
            <person name="Montmayeur A."/>
            <person name="Murphy C."/>
            <person name="Neiman D."/>
            <person name="Pearson M."/>
            <person name="Priest M."/>
            <person name="Roberts A."/>
            <person name="Saif S."/>
            <person name="Shea T."/>
            <person name="Sisk P."/>
            <person name="Sykes S."/>
            <person name="Wortman J."/>
            <person name="Nusbaum C."/>
            <person name="Birren B."/>
        </authorList>
    </citation>
    <scope>NUCLEOTIDE SEQUENCE [LARGE SCALE GENOMIC DNA]</scope>
    <source>
        <strain evidence="1 2">YIT 12062</strain>
    </source>
</reference>
<dbReference type="PATRIC" id="fig|742818.3.peg.1802"/>
<name>K0YUP9_9ACTN</name>
<dbReference type="eggNOG" id="ENOG5031TWG">
    <property type="taxonomic scope" value="Bacteria"/>
</dbReference>
<protein>
    <submittedName>
        <fullName evidence="1">Uncharacterized protein</fullName>
    </submittedName>
</protein>
<keyword evidence="2" id="KW-1185">Reference proteome</keyword>
<proteinExistence type="predicted"/>
<gene>
    <name evidence="1" type="ORF">HMPREF9451_01712</name>
</gene>
<evidence type="ECO:0000313" key="1">
    <source>
        <dbReference type="EMBL" id="EJZ83194.1"/>
    </source>
</evidence>
<evidence type="ECO:0000313" key="2">
    <source>
        <dbReference type="Proteomes" id="UP000006069"/>
    </source>
</evidence>
<organism evidence="1 2">
    <name type="scientific">Slackia piriformis YIT 12062</name>
    <dbReference type="NCBI Taxonomy" id="742818"/>
    <lineage>
        <taxon>Bacteria</taxon>
        <taxon>Bacillati</taxon>
        <taxon>Actinomycetota</taxon>
        <taxon>Coriobacteriia</taxon>
        <taxon>Eggerthellales</taxon>
        <taxon>Eggerthellaceae</taxon>
        <taxon>Slackia</taxon>
    </lineage>
</organism>
<dbReference type="AlphaFoldDB" id="K0YUP9"/>
<dbReference type="Proteomes" id="UP000006069">
    <property type="component" value="Unassembled WGS sequence"/>
</dbReference>
<dbReference type="EMBL" id="ADMD01000009">
    <property type="protein sequence ID" value="EJZ83194.1"/>
    <property type="molecule type" value="Genomic_DNA"/>
</dbReference>
<sequence>MKKPAKNNMYEEAKEKSLLAFAAAIDGDIDAEVCVVASLPLSEEAVTALRAACAGIGAPDPVFLQASSLDRTSVFSAVEGLDPLVLVVADEGAAALLTEAYREPFVPDSFGFAFGRLYVAFSSFESDLADVRLKQRDWALLKKLKQGLPENS</sequence>
<dbReference type="RefSeq" id="WP_009139892.1">
    <property type="nucleotide sequence ID" value="NZ_JH815199.1"/>
</dbReference>
<comment type="caution">
    <text evidence="1">The sequence shown here is derived from an EMBL/GenBank/DDBJ whole genome shotgun (WGS) entry which is preliminary data.</text>
</comment>
<accession>K0YUP9</accession>